<sequence>MFHLEESWSSLKMAVFAKRSAYEFLTISKSCKSTLCIDDRHVWKPPPPNVTTLNCDASVFVNRDLAGFDCILRNSDGTFLKACFERIQPAGIFCCEMFAIWRGLVLAWECDVKDVICQTDNLEVFIFLHNTADLKCGGE</sequence>
<protein>
    <recommendedName>
        <fullName evidence="1">RNase H type-1 domain-containing protein</fullName>
    </recommendedName>
</protein>
<dbReference type="InterPro" id="IPR002156">
    <property type="entry name" value="RNaseH_domain"/>
</dbReference>
<organism evidence="2 3">
    <name type="scientific">Stylosanthes scabra</name>
    <dbReference type="NCBI Taxonomy" id="79078"/>
    <lineage>
        <taxon>Eukaryota</taxon>
        <taxon>Viridiplantae</taxon>
        <taxon>Streptophyta</taxon>
        <taxon>Embryophyta</taxon>
        <taxon>Tracheophyta</taxon>
        <taxon>Spermatophyta</taxon>
        <taxon>Magnoliopsida</taxon>
        <taxon>eudicotyledons</taxon>
        <taxon>Gunneridae</taxon>
        <taxon>Pentapetalae</taxon>
        <taxon>rosids</taxon>
        <taxon>fabids</taxon>
        <taxon>Fabales</taxon>
        <taxon>Fabaceae</taxon>
        <taxon>Papilionoideae</taxon>
        <taxon>50 kb inversion clade</taxon>
        <taxon>dalbergioids sensu lato</taxon>
        <taxon>Dalbergieae</taxon>
        <taxon>Pterocarpus clade</taxon>
        <taxon>Stylosanthes</taxon>
    </lineage>
</organism>
<dbReference type="EMBL" id="JASCZI010211577">
    <property type="protein sequence ID" value="MED6194665.1"/>
    <property type="molecule type" value="Genomic_DNA"/>
</dbReference>
<evidence type="ECO:0000313" key="3">
    <source>
        <dbReference type="Proteomes" id="UP001341840"/>
    </source>
</evidence>
<keyword evidence="3" id="KW-1185">Reference proteome</keyword>
<dbReference type="PANTHER" id="PTHR47723:SF19">
    <property type="entry name" value="POLYNUCLEOTIDYL TRANSFERASE, RIBONUCLEASE H-LIKE SUPERFAMILY PROTEIN"/>
    <property type="match status" value="1"/>
</dbReference>
<dbReference type="InterPro" id="IPR053151">
    <property type="entry name" value="RNase_H-like"/>
</dbReference>
<dbReference type="PANTHER" id="PTHR47723">
    <property type="entry name" value="OS05G0353850 PROTEIN"/>
    <property type="match status" value="1"/>
</dbReference>
<feature type="domain" description="RNase H type-1" evidence="1">
    <location>
        <begin position="54"/>
        <end position="131"/>
    </location>
</feature>
<dbReference type="Pfam" id="PF13456">
    <property type="entry name" value="RVT_3"/>
    <property type="match status" value="1"/>
</dbReference>
<accession>A0ABU6XBU0</accession>
<evidence type="ECO:0000313" key="2">
    <source>
        <dbReference type="EMBL" id="MED6194665.1"/>
    </source>
</evidence>
<evidence type="ECO:0000259" key="1">
    <source>
        <dbReference type="Pfam" id="PF13456"/>
    </source>
</evidence>
<dbReference type="InterPro" id="IPR044730">
    <property type="entry name" value="RNase_H-like_dom_plant"/>
</dbReference>
<dbReference type="InterPro" id="IPR012337">
    <property type="entry name" value="RNaseH-like_sf"/>
</dbReference>
<dbReference type="Gene3D" id="3.30.420.10">
    <property type="entry name" value="Ribonuclease H-like superfamily/Ribonuclease H"/>
    <property type="match status" value="1"/>
</dbReference>
<comment type="caution">
    <text evidence="2">The sequence shown here is derived from an EMBL/GenBank/DDBJ whole genome shotgun (WGS) entry which is preliminary data.</text>
</comment>
<dbReference type="InterPro" id="IPR036397">
    <property type="entry name" value="RNaseH_sf"/>
</dbReference>
<dbReference type="CDD" id="cd06222">
    <property type="entry name" value="RNase_H_like"/>
    <property type="match status" value="1"/>
</dbReference>
<reference evidence="2 3" key="1">
    <citation type="journal article" date="2023" name="Plants (Basel)">
        <title>Bridging the Gap: Combining Genomics and Transcriptomics Approaches to Understand Stylosanthes scabra, an Orphan Legume from the Brazilian Caatinga.</title>
        <authorList>
            <person name="Ferreira-Neto J.R.C."/>
            <person name="da Silva M.D."/>
            <person name="Binneck E."/>
            <person name="de Melo N.F."/>
            <person name="da Silva R.H."/>
            <person name="de Melo A.L.T.M."/>
            <person name="Pandolfi V."/>
            <person name="Bustamante F.O."/>
            <person name="Brasileiro-Vidal A.C."/>
            <person name="Benko-Iseppon A.M."/>
        </authorList>
    </citation>
    <scope>NUCLEOTIDE SEQUENCE [LARGE SCALE GENOMIC DNA]</scope>
    <source>
        <tissue evidence="2">Leaves</tissue>
    </source>
</reference>
<name>A0ABU6XBU0_9FABA</name>
<dbReference type="Proteomes" id="UP001341840">
    <property type="component" value="Unassembled WGS sequence"/>
</dbReference>
<proteinExistence type="predicted"/>
<gene>
    <name evidence="2" type="ORF">PIB30_030618</name>
</gene>
<dbReference type="SUPFAM" id="SSF53098">
    <property type="entry name" value="Ribonuclease H-like"/>
    <property type="match status" value="1"/>
</dbReference>